<dbReference type="Proteomes" id="UP000078340">
    <property type="component" value="Unassembled WGS sequence"/>
</dbReference>
<accession>A0A179HUY9</accession>
<gene>
    <name evidence="2" type="ORF">VFPBJ_07110</name>
    <name evidence="3" type="ORF">VFPFJ_02420</name>
</gene>
<reference evidence="3 4" key="1">
    <citation type="submission" date="2016-02" db="EMBL/GenBank/DDBJ databases">
        <title>Biosynthesis of antibiotic leucinostatins and their inhibition on Phytophthora in bio-control Purpureocillium lilacinum.</title>
        <authorList>
            <person name="Wang G."/>
            <person name="Liu Z."/>
            <person name="Lin R."/>
            <person name="Li E."/>
            <person name="Mao Z."/>
            <person name="Ling J."/>
            <person name="Yin W."/>
            <person name="Xie B."/>
        </authorList>
    </citation>
    <scope>NUCLEOTIDE SEQUENCE [LARGE SCALE GENOMIC DNA]</scope>
    <source>
        <strain evidence="2">PLBJ-1</strain>
        <strain evidence="3">PLFJ-1</strain>
    </source>
</reference>
<proteinExistence type="predicted"/>
<feature type="region of interest" description="Disordered" evidence="1">
    <location>
        <begin position="118"/>
        <end position="141"/>
    </location>
</feature>
<dbReference type="Proteomes" id="UP000078240">
    <property type="component" value="Unassembled WGS sequence"/>
</dbReference>
<evidence type="ECO:0000313" key="3">
    <source>
        <dbReference type="EMBL" id="OAQ93259.1"/>
    </source>
</evidence>
<evidence type="ECO:0000313" key="2">
    <source>
        <dbReference type="EMBL" id="OAQ78989.1"/>
    </source>
</evidence>
<protein>
    <submittedName>
        <fullName evidence="3">Uncharacterized protein</fullName>
    </submittedName>
</protein>
<dbReference type="EMBL" id="LSBH01000005">
    <property type="protein sequence ID" value="OAQ78989.1"/>
    <property type="molecule type" value="Genomic_DNA"/>
</dbReference>
<evidence type="ECO:0000313" key="4">
    <source>
        <dbReference type="Proteomes" id="UP000078340"/>
    </source>
</evidence>
<evidence type="ECO:0000256" key="1">
    <source>
        <dbReference type="SAM" id="MobiDB-lite"/>
    </source>
</evidence>
<feature type="compositionally biased region" description="Basic and acidic residues" evidence="1">
    <location>
        <begin position="125"/>
        <end position="135"/>
    </location>
</feature>
<dbReference type="EMBL" id="LSBI01000002">
    <property type="protein sequence ID" value="OAQ93259.1"/>
    <property type="molecule type" value="Genomic_DNA"/>
</dbReference>
<comment type="caution">
    <text evidence="3">The sequence shown here is derived from an EMBL/GenBank/DDBJ whole genome shotgun (WGS) entry which is preliminary data.</text>
</comment>
<dbReference type="AlphaFoldDB" id="A0A179HUY9"/>
<organism evidence="3 4">
    <name type="scientific">Purpureocillium lilacinum</name>
    <name type="common">Paecilomyces lilacinus</name>
    <dbReference type="NCBI Taxonomy" id="33203"/>
    <lineage>
        <taxon>Eukaryota</taxon>
        <taxon>Fungi</taxon>
        <taxon>Dikarya</taxon>
        <taxon>Ascomycota</taxon>
        <taxon>Pezizomycotina</taxon>
        <taxon>Sordariomycetes</taxon>
        <taxon>Hypocreomycetidae</taxon>
        <taxon>Hypocreales</taxon>
        <taxon>Ophiocordycipitaceae</taxon>
        <taxon>Purpureocillium</taxon>
    </lineage>
</organism>
<name>A0A179HUY9_PURLI</name>
<sequence length="214" mass="23200">MGYSVINKTTDSSPQACSLKEASVLPRLQSRAMGLPGALGTVVASPEWRRARRAGGHSSQWTVDNWREGSVDGDGDGRLSLWRGPRWLGTSQGAGRKPRTLLLAARPRSFLTGLDRARAYTPGPRTERAAEKQEGSMEGADAAAKKGLQRQQQNLHMHLLLACFAGACVQVLRTLSCTRNQQSAAVSLCKVHVGTAGRPFRIRDYVLCGFSPFP</sequence>